<dbReference type="PANTHER" id="PTHR31586">
    <property type="entry name" value="CYTOCHROME C OXIDASE PROTEIN 20"/>
    <property type="match status" value="1"/>
</dbReference>
<keyword evidence="6" id="KW-1133">Transmembrane helix</keyword>
<evidence type="ECO:0000256" key="7">
    <source>
        <dbReference type="ARBA" id="ARBA00023128"/>
    </source>
</evidence>
<evidence type="ECO:0000256" key="8">
    <source>
        <dbReference type="ARBA" id="ARBA00023136"/>
    </source>
</evidence>
<evidence type="ECO:0000256" key="6">
    <source>
        <dbReference type="ARBA" id="ARBA00022989"/>
    </source>
</evidence>
<evidence type="ECO:0000313" key="13">
    <source>
        <dbReference type="Proteomes" id="UP001285441"/>
    </source>
</evidence>
<comment type="caution">
    <text evidence="12">The sequence shown here is derived from an EMBL/GenBank/DDBJ whole genome shotgun (WGS) entry which is preliminary data.</text>
</comment>
<proteinExistence type="inferred from homology"/>
<gene>
    <name evidence="12" type="ORF">B0H63DRAFT_472709</name>
</gene>
<comment type="function">
    <text evidence="9">Involved in the assembly of the cytochrome c oxidase complex.</text>
</comment>
<feature type="compositionally biased region" description="Polar residues" evidence="11">
    <location>
        <begin position="1"/>
        <end position="11"/>
    </location>
</feature>
<keyword evidence="4" id="KW-0812">Transmembrane</keyword>
<dbReference type="InterPro" id="IPR022533">
    <property type="entry name" value="Cox20"/>
</dbReference>
<dbReference type="PANTHER" id="PTHR31586:SF1">
    <property type="entry name" value="CYTOCHROME C OXIDASE ASSEMBLY PROTEIN COX20, MITOCHONDRIAL"/>
    <property type="match status" value="1"/>
</dbReference>
<evidence type="ECO:0000313" key="12">
    <source>
        <dbReference type="EMBL" id="KAK3385311.1"/>
    </source>
</evidence>
<protein>
    <recommendedName>
        <fullName evidence="3 9">Cytochrome c oxidase assembly protein COX20, mitochondrial</fullName>
    </recommendedName>
</protein>
<accession>A0AAE0TZI8</accession>
<keyword evidence="10" id="KW-0175">Coiled coil</keyword>
<evidence type="ECO:0000256" key="9">
    <source>
        <dbReference type="PIRNR" id="PIRNR007871"/>
    </source>
</evidence>
<organism evidence="12 13">
    <name type="scientific">Podospora didyma</name>
    <dbReference type="NCBI Taxonomy" id="330526"/>
    <lineage>
        <taxon>Eukaryota</taxon>
        <taxon>Fungi</taxon>
        <taxon>Dikarya</taxon>
        <taxon>Ascomycota</taxon>
        <taxon>Pezizomycotina</taxon>
        <taxon>Sordariomycetes</taxon>
        <taxon>Sordariomycetidae</taxon>
        <taxon>Sordariales</taxon>
        <taxon>Podosporaceae</taxon>
        <taxon>Podospora</taxon>
    </lineage>
</organism>
<name>A0AAE0TZI8_9PEZI</name>
<keyword evidence="7 9" id="KW-0496">Mitochondrion</keyword>
<feature type="region of interest" description="Disordered" evidence="11">
    <location>
        <begin position="1"/>
        <end position="61"/>
    </location>
</feature>
<dbReference type="AlphaFoldDB" id="A0AAE0TZI8"/>
<evidence type="ECO:0000256" key="1">
    <source>
        <dbReference type="ARBA" id="ARBA00004273"/>
    </source>
</evidence>
<evidence type="ECO:0000256" key="5">
    <source>
        <dbReference type="ARBA" id="ARBA00022792"/>
    </source>
</evidence>
<keyword evidence="13" id="KW-1185">Reference proteome</keyword>
<evidence type="ECO:0000256" key="4">
    <source>
        <dbReference type="ARBA" id="ARBA00022692"/>
    </source>
</evidence>
<dbReference type="PIRSF" id="PIRSF007871">
    <property type="entry name" value="Cox20"/>
    <property type="match status" value="1"/>
</dbReference>
<dbReference type="EMBL" id="JAULSW010000004">
    <property type="protein sequence ID" value="KAK3385311.1"/>
    <property type="molecule type" value="Genomic_DNA"/>
</dbReference>
<keyword evidence="5 9" id="KW-0999">Mitochondrion inner membrane</keyword>
<evidence type="ECO:0000256" key="10">
    <source>
        <dbReference type="SAM" id="Coils"/>
    </source>
</evidence>
<comment type="subcellular location">
    <subcellularLocation>
        <location evidence="1 9">Mitochondrion inner membrane</location>
    </subcellularLocation>
</comment>
<dbReference type="GO" id="GO:0033617">
    <property type="term" value="P:mitochondrial respiratory chain complex IV assembly"/>
    <property type="evidence" value="ECO:0007669"/>
    <property type="project" value="InterPro"/>
</dbReference>
<evidence type="ECO:0000256" key="3">
    <source>
        <dbReference type="ARBA" id="ARBA00017689"/>
    </source>
</evidence>
<evidence type="ECO:0000256" key="11">
    <source>
        <dbReference type="SAM" id="MobiDB-lite"/>
    </source>
</evidence>
<keyword evidence="8 9" id="KW-0472">Membrane</keyword>
<sequence length="195" mass="21077">MSSPTNSSAVPPNTRAEAASDPSRSWMVGAPVSDARPDESPAPRATPPPTTSQPSGSAPKSVPLKEVVQTIKPADFLAVHTTPCARNGFLTGIGGGAAVGMLRWVMGMPVPRAANWAVGAGAFAAIVQYEWCQSLRRGEQAKMKRIVEVYKGQQNAEKRAAEKRSAEQAEALAKQVMEEQVEARRKSQRSWYKFW</sequence>
<comment type="similarity">
    <text evidence="2 9">Belongs to the COX20 family.</text>
</comment>
<evidence type="ECO:0000256" key="2">
    <source>
        <dbReference type="ARBA" id="ARBA00009575"/>
    </source>
</evidence>
<dbReference type="Proteomes" id="UP001285441">
    <property type="component" value="Unassembled WGS sequence"/>
</dbReference>
<feature type="coiled-coil region" evidence="10">
    <location>
        <begin position="159"/>
        <end position="186"/>
    </location>
</feature>
<reference evidence="12" key="1">
    <citation type="journal article" date="2023" name="Mol. Phylogenet. Evol.">
        <title>Genome-scale phylogeny and comparative genomics of the fungal order Sordariales.</title>
        <authorList>
            <person name="Hensen N."/>
            <person name="Bonometti L."/>
            <person name="Westerberg I."/>
            <person name="Brannstrom I.O."/>
            <person name="Guillou S."/>
            <person name="Cros-Aarteil S."/>
            <person name="Calhoun S."/>
            <person name="Haridas S."/>
            <person name="Kuo A."/>
            <person name="Mondo S."/>
            <person name="Pangilinan J."/>
            <person name="Riley R."/>
            <person name="LaButti K."/>
            <person name="Andreopoulos B."/>
            <person name="Lipzen A."/>
            <person name="Chen C."/>
            <person name="Yan M."/>
            <person name="Daum C."/>
            <person name="Ng V."/>
            <person name="Clum A."/>
            <person name="Steindorff A."/>
            <person name="Ohm R.A."/>
            <person name="Martin F."/>
            <person name="Silar P."/>
            <person name="Natvig D.O."/>
            <person name="Lalanne C."/>
            <person name="Gautier V."/>
            <person name="Ament-Velasquez S.L."/>
            <person name="Kruys A."/>
            <person name="Hutchinson M.I."/>
            <person name="Powell A.J."/>
            <person name="Barry K."/>
            <person name="Miller A.N."/>
            <person name="Grigoriev I.V."/>
            <person name="Debuchy R."/>
            <person name="Gladieux P."/>
            <person name="Hiltunen Thoren M."/>
            <person name="Johannesson H."/>
        </authorList>
    </citation>
    <scope>NUCLEOTIDE SEQUENCE</scope>
    <source>
        <strain evidence="12">CBS 232.78</strain>
    </source>
</reference>
<dbReference type="Pfam" id="PF12597">
    <property type="entry name" value="Cox20"/>
    <property type="match status" value="1"/>
</dbReference>
<reference evidence="12" key="2">
    <citation type="submission" date="2023-06" db="EMBL/GenBank/DDBJ databases">
        <authorList>
            <consortium name="Lawrence Berkeley National Laboratory"/>
            <person name="Haridas S."/>
            <person name="Hensen N."/>
            <person name="Bonometti L."/>
            <person name="Westerberg I."/>
            <person name="Brannstrom I.O."/>
            <person name="Guillou S."/>
            <person name="Cros-Aarteil S."/>
            <person name="Calhoun S."/>
            <person name="Kuo A."/>
            <person name="Mondo S."/>
            <person name="Pangilinan J."/>
            <person name="Riley R."/>
            <person name="LaButti K."/>
            <person name="Andreopoulos B."/>
            <person name="Lipzen A."/>
            <person name="Chen C."/>
            <person name="Yanf M."/>
            <person name="Daum C."/>
            <person name="Ng V."/>
            <person name="Clum A."/>
            <person name="Steindorff A."/>
            <person name="Ohm R."/>
            <person name="Martin F."/>
            <person name="Silar P."/>
            <person name="Natvig D."/>
            <person name="Lalanne C."/>
            <person name="Gautier V."/>
            <person name="Ament-velasquez S.L."/>
            <person name="Kruys A."/>
            <person name="Hutchinson M.I."/>
            <person name="Powell A.J."/>
            <person name="Barry K."/>
            <person name="Miller A.N."/>
            <person name="Grigoriev I.V."/>
            <person name="Debuchy R."/>
            <person name="Gladieux P."/>
            <person name="Thoren M.H."/>
            <person name="Johannesson H."/>
        </authorList>
    </citation>
    <scope>NUCLEOTIDE SEQUENCE</scope>
    <source>
        <strain evidence="12">CBS 232.78</strain>
    </source>
</reference>
<dbReference type="GO" id="GO:0005743">
    <property type="term" value="C:mitochondrial inner membrane"/>
    <property type="evidence" value="ECO:0007669"/>
    <property type="project" value="UniProtKB-SubCell"/>
</dbReference>